<sequence>MRLQALMFLLLSLLTTSVNSATRSDLDLAKEYQVKALFLYNFANFVEWPADAFADQSSQLKMCLYGAVPFGEFLDIVNGVMVRDRTLQVIRTTDYSQIQSGCHILFVGIDHHDQLDKFFKDLNHLFVLSIGNVEDFARKGGVVNILRTTDQQQFEINLTKAIENGLLISSDLLSLARIINDR</sequence>
<dbReference type="KEGG" id="kak:Kalk_00170"/>
<dbReference type="Pfam" id="PF13689">
    <property type="entry name" value="DUF4154"/>
    <property type="match status" value="1"/>
</dbReference>
<evidence type="ECO:0000313" key="3">
    <source>
        <dbReference type="Proteomes" id="UP000235116"/>
    </source>
</evidence>
<dbReference type="OrthoDB" id="277577at2"/>
<feature type="chain" id="PRO_5014927554" description="DUF4154 domain-containing protein" evidence="1">
    <location>
        <begin position="21"/>
        <end position="182"/>
    </location>
</feature>
<dbReference type="AlphaFoldDB" id="A0A2K9LR23"/>
<proteinExistence type="predicted"/>
<keyword evidence="1" id="KW-0732">Signal</keyword>
<name>A0A2K9LR23_9GAMM</name>
<organism evidence="2 3">
    <name type="scientific">Ketobacter alkanivorans</name>
    <dbReference type="NCBI Taxonomy" id="1917421"/>
    <lineage>
        <taxon>Bacteria</taxon>
        <taxon>Pseudomonadati</taxon>
        <taxon>Pseudomonadota</taxon>
        <taxon>Gammaproteobacteria</taxon>
        <taxon>Pseudomonadales</taxon>
        <taxon>Ketobacteraceae</taxon>
        <taxon>Ketobacter</taxon>
    </lineage>
</organism>
<dbReference type="EMBL" id="CP022684">
    <property type="protein sequence ID" value="AUM14778.1"/>
    <property type="molecule type" value="Genomic_DNA"/>
</dbReference>
<evidence type="ECO:0008006" key="4">
    <source>
        <dbReference type="Google" id="ProtNLM"/>
    </source>
</evidence>
<feature type="signal peptide" evidence="1">
    <location>
        <begin position="1"/>
        <end position="20"/>
    </location>
</feature>
<dbReference type="InterPro" id="IPR025293">
    <property type="entry name" value="YfiR/HmsC-like"/>
</dbReference>
<keyword evidence="3" id="KW-1185">Reference proteome</keyword>
<reference evidence="3" key="1">
    <citation type="submission" date="2017-08" db="EMBL/GenBank/DDBJ databases">
        <title>Direct submision.</title>
        <authorList>
            <person name="Kim S.-J."/>
            <person name="Rhee S.-K."/>
        </authorList>
    </citation>
    <scope>NUCLEOTIDE SEQUENCE [LARGE SCALE GENOMIC DNA]</scope>
    <source>
        <strain evidence="3">GI5</strain>
    </source>
</reference>
<dbReference type="Proteomes" id="UP000235116">
    <property type="component" value="Chromosome"/>
</dbReference>
<protein>
    <recommendedName>
        <fullName evidence="4">DUF4154 domain-containing protein</fullName>
    </recommendedName>
</protein>
<evidence type="ECO:0000313" key="2">
    <source>
        <dbReference type="EMBL" id="AUM14778.1"/>
    </source>
</evidence>
<gene>
    <name evidence="2" type="ORF">Kalk_00170</name>
</gene>
<evidence type="ECO:0000256" key="1">
    <source>
        <dbReference type="SAM" id="SignalP"/>
    </source>
</evidence>
<accession>A0A2K9LR23</accession>